<reference evidence="1 2" key="1">
    <citation type="submission" date="2020-10" db="EMBL/GenBank/DDBJ databases">
        <title>The genome sequence of Flavobacterium aquaticum 1Y8A.</title>
        <authorList>
            <person name="Liu Y."/>
        </authorList>
    </citation>
    <scope>NUCLEOTIDE SEQUENCE [LARGE SCALE GENOMIC DNA]</scope>
    <source>
        <strain evidence="1 2">1Y8A</strain>
    </source>
</reference>
<evidence type="ECO:0000313" key="1">
    <source>
        <dbReference type="EMBL" id="MBE9577500.1"/>
    </source>
</evidence>
<accession>A0ABR9WV17</accession>
<evidence type="ECO:0008006" key="3">
    <source>
        <dbReference type="Google" id="ProtNLM"/>
    </source>
</evidence>
<evidence type="ECO:0000313" key="2">
    <source>
        <dbReference type="Proteomes" id="UP000656274"/>
    </source>
</evidence>
<proteinExistence type="predicted"/>
<name>A0ABR9WV17_9FLAO</name>
<organism evidence="1 2">
    <name type="scientific">Flavobacterium proteolyticum</name>
    <dbReference type="NCBI Taxonomy" id="2911683"/>
    <lineage>
        <taxon>Bacteria</taxon>
        <taxon>Pseudomonadati</taxon>
        <taxon>Bacteroidota</taxon>
        <taxon>Flavobacteriia</taxon>
        <taxon>Flavobacteriales</taxon>
        <taxon>Flavobacteriaceae</taxon>
        <taxon>Flavobacterium</taxon>
    </lineage>
</organism>
<protein>
    <recommendedName>
        <fullName evidence="3">CD-NTase associated protein 4-like DNA endonuclease domain-containing protein</fullName>
    </recommendedName>
</protein>
<dbReference type="EMBL" id="JADFTZ010000007">
    <property type="protein sequence ID" value="MBE9577500.1"/>
    <property type="molecule type" value="Genomic_DNA"/>
</dbReference>
<sequence length="402" mass="47164">MIDREASGLIEALRLQKLRAIEYLLININNNQEKNVAVAIELYEDVYQKNEDGEIFEQNKNYNPNSKFTLNSEEILKSFCSFIDIWTYNEFSSDIKFCFLSTNSIGKEGLSSRTKKLGVTLPKESLLEELASLDDTRIKKIAQLVKDLVFDYYEVNYPDEKSTIEFLRKLTLDEWTKFLKQISWLFGFPEINEVENSVIKLIKDCTYYSSVDNENQEETIKAKLLELIEKKSIQKDRLFKLVQKADVQLSFQNAIYNIIKPLKLDDVHTLWDTIEKPTDFRNLNDKILQVCPDFSHDKLKQLNRQAAIAKVFESNHKSSSQYLALKYRVFNFCETELFSKTENKSKTIFSQDEIETIIREITINCIKEFEDLKKDFTYGIERNSVITELFIEFIDSCYLAFD</sequence>
<gene>
    <name evidence="1" type="ORF">IM755_12350</name>
</gene>
<keyword evidence="2" id="KW-1185">Reference proteome</keyword>
<comment type="caution">
    <text evidence="1">The sequence shown here is derived from an EMBL/GenBank/DDBJ whole genome shotgun (WGS) entry which is preliminary data.</text>
</comment>
<dbReference type="RefSeq" id="WP_194097329.1">
    <property type="nucleotide sequence ID" value="NZ_JADFTZ010000007.1"/>
</dbReference>
<dbReference type="Proteomes" id="UP000656274">
    <property type="component" value="Unassembled WGS sequence"/>
</dbReference>